<dbReference type="AlphaFoldDB" id="A0A5C1A471"/>
<dbReference type="GO" id="GO:0004197">
    <property type="term" value="F:cysteine-type endopeptidase activity"/>
    <property type="evidence" value="ECO:0007669"/>
    <property type="project" value="InterPro"/>
</dbReference>
<gene>
    <name evidence="4" type="ORF">PX52LOC_00287</name>
</gene>
<accession>A0A5C1A471</accession>
<reference evidence="5" key="1">
    <citation type="submission" date="2019-08" db="EMBL/GenBank/DDBJ databases">
        <title>Limnoglobus roseus gen. nov., sp. nov., a novel freshwater planctomycete with a giant genome from the family Gemmataceae.</title>
        <authorList>
            <person name="Kulichevskaya I.S."/>
            <person name="Naumoff D.G."/>
            <person name="Miroshnikov K."/>
            <person name="Ivanova A."/>
            <person name="Philippov D.A."/>
            <person name="Hakobyan A."/>
            <person name="Rijpstra I.C."/>
            <person name="Sinninghe Damste J.S."/>
            <person name="Liesack W."/>
            <person name="Dedysh S.N."/>
        </authorList>
    </citation>
    <scope>NUCLEOTIDE SEQUENCE [LARGE SCALE GENOMIC DNA]</scope>
    <source>
        <strain evidence="5">PX52</strain>
    </source>
</reference>
<organism evidence="4 5">
    <name type="scientific">Limnoglobus roseus</name>
    <dbReference type="NCBI Taxonomy" id="2598579"/>
    <lineage>
        <taxon>Bacteria</taxon>
        <taxon>Pseudomonadati</taxon>
        <taxon>Planctomycetota</taxon>
        <taxon>Planctomycetia</taxon>
        <taxon>Gemmatales</taxon>
        <taxon>Gemmataceae</taxon>
        <taxon>Limnoglobus</taxon>
    </lineage>
</organism>
<name>A0A5C1A471_9BACT</name>
<dbReference type="OrthoDB" id="7064038at2"/>
<dbReference type="InterPro" id="IPR011600">
    <property type="entry name" value="Pept_C14_caspase"/>
</dbReference>
<dbReference type="RefSeq" id="WP_149108405.1">
    <property type="nucleotide sequence ID" value="NZ_CP042425.1"/>
</dbReference>
<feature type="signal peptide" evidence="2">
    <location>
        <begin position="1"/>
        <end position="20"/>
    </location>
</feature>
<dbReference type="GO" id="GO:0006508">
    <property type="term" value="P:proteolysis"/>
    <property type="evidence" value="ECO:0007669"/>
    <property type="project" value="InterPro"/>
</dbReference>
<dbReference type="Pfam" id="PF00656">
    <property type="entry name" value="Peptidase_C14"/>
    <property type="match status" value="1"/>
</dbReference>
<feature type="domain" description="Peptidase C14 caspase" evidence="3">
    <location>
        <begin position="44"/>
        <end position="245"/>
    </location>
</feature>
<evidence type="ECO:0000313" key="4">
    <source>
        <dbReference type="EMBL" id="QEL13430.1"/>
    </source>
</evidence>
<keyword evidence="5" id="KW-1185">Reference proteome</keyword>
<protein>
    <recommendedName>
        <fullName evidence="3">Peptidase C14 caspase domain-containing protein</fullName>
    </recommendedName>
</protein>
<proteinExistence type="predicted"/>
<dbReference type="KEGG" id="lrs:PX52LOC_00287"/>
<sequence length="380" mass="40823">MFRGFLLAGVCLALAPFAAADDLKKLHVLMVVDNTDPTLSPSVEVDAGRLNALFRETIPEGRFDLKLLGKAKATSKDIKAYYQGLNVGADDALLFYYSGHGGQDEKGLFFALQYGGSGSAKDPLYRKELADVMKAKKAALTVLLTDCCSNRVATAKGRGMDDEADTAASRAKLDSPKEIDPRVRKLFFQSRGVVDITAATDECSYGMPIVGGFFTASLEAALRGRGKAPVSDWKQCFAAVRGETSRIYQKADARGLIDDGGASKGPQVPKAFALGAAGDADPKVDAKGKRYAAILFVNPSPQVLSFSYRWTTGPEKMTDVSLKSKEEKLVFVEVKGNDLPKCEWKMPGESGTLSPKEWTGVGTPAAEDAKRITVTPSKKK</sequence>
<evidence type="ECO:0000313" key="5">
    <source>
        <dbReference type="Proteomes" id="UP000324974"/>
    </source>
</evidence>
<dbReference type="Gene3D" id="3.40.50.1460">
    <property type="match status" value="1"/>
</dbReference>
<keyword evidence="2" id="KW-0732">Signal</keyword>
<evidence type="ECO:0000256" key="1">
    <source>
        <dbReference type="SAM" id="MobiDB-lite"/>
    </source>
</evidence>
<evidence type="ECO:0000256" key="2">
    <source>
        <dbReference type="SAM" id="SignalP"/>
    </source>
</evidence>
<dbReference type="EMBL" id="CP042425">
    <property type="protein sequence ID" value="QEL13430.1"/>
    <property type="molecule type" value="Genomic_DNA"/>
</dbReference>
<feature type="chain" id="PRO_5022779732" description="Peptidase C14 caspase domain-containing protein" evidence="2">
    <location>
        <begin position="21"/>
        <end position="380"/>
    </location>
</feature>
<evidence type="ECO:0000259" key="3">
    <source>
        <dbReference type="Pfam" id="PF00656"/>
    </source>
</evidence>
<feature type="region of interest" description="Disordered" evidence="1">
    <location>
        <begin position="343"/>
        <end position="380"/>
    </location>
</feature>
<dbReference type="Proteomes" id="UP000324974">
    <property type="component" value="Chromosome"/>
</dbReference>